<feature type="compositionally biased region" description="Basic and acidic residues" evidence="1">
    <location>
        <begin position="16"/>
        <end position="32"/>
    </location>
</feature>
<feature type="region of interest" description="Disordered" evidence="1">
    <location>
        <begin position="1"/>
        <end position="150"/>
    </location>
</feature>
<proteinExistence type="predicted"/>
<protein>
    <submittedName>
        <fullName evidence="2">Uncharacterized protein</fullName>
    </submittedName>
</protein>
<name>A0AAD3SSB5_NEPGR</name>
<reference evidence="2" key="1">
    <citation type="submission" date="2023-05" db="EMBL/GenBank/DDBJ databases">
        <title>Nepenthes gracilis genome sequencing.</title>
        <authorList>
            <person name="Fukushima K."/>
        </authorList>
    </citation>
    <scope>NUCLEOTIDE SEQUENCE</scope>
    <source>
        <strain evidence="2">SING2019-196</strain>
    </source>
</reference>
<feature type="compositionally biased region" description="Low complexity" evidence="1">
    <location>
        <begin position="138"/>
        <end position="149"/>
    </location>
</feature>
<evidence type="ECO:0000313" key="2">
    <source>
        <dbReference type="EMBL" id="GMH15954.1"/>
    </source>
</evidence>
<evidence type="ECO:0000313" key="3">
    <source>
        <dbReference type="Proteomes" id="UP001279734"/>
    </source>
</evidence>
<organism evidence="2 3">
    <name type="scientific">Nepenthes gracilis</name>
    <name type="common">Slender pitcher plant</name>
    <dbReference type="NCBI Taxonomy" id="150966"/>
    <lineage>
        <taxon>Eukaryota</taxon>
        <taxon>Viridiplantae</taxon>
        <taxon>Streptophyta</taxon>
        <taxon>Embryophyta</taxon>
        <taxon>Tracheophyta</taxon>
        <taxon>Spermatophyta</taxon>
        <taxon>Magnoliopsida</taxon>
        <taxon>eudicotyledons</taxon>
        <taxon>Gunneridae</taxon>
        <taxon>Pentapetalae</taxon>
        <taxon>Caryophyllales</taxon>
        <taxon>Nepenthaceae</taxon>
        <taxon>Nepenthes</taxon>
    </lineage>
</organism>
<dbReference type="EMBL" id="BSYO01000016">
    <property type="protein sequence ID" value="GMH15954.1"/>
    <property type="molecule type" value="Genomic_DNA"/>
</dbReference>
<feature type="compositionally biased region" description="Basic and acidic residues" evidence="1">
    <location>
        <begin position="98"/>
        <end position="126"/>
    </location>
</feature>
<comment type="caution">
    <text evidence="2">The sequence shown here is derived from an EMBL/GenBank/DDBJ whole genome shotgun (WGS) entry which is preliminary data.</text>
</comment>
<sequence>MAGVELDQKTQTNNESQKETVVNEKGSGKKNVELAVESVTDIDELERVEKEAITPSAFKNESDGSAAEKEDEAELIVQKEAVDGLEKTDEAEPAVQKEAQHGEANNDRRKDEIEGDKTKDEGKKNGENPIAGGESTPFSSFQQRSSNQNAFTGLAGGGFSEFKISVRATPKNLVFIWGGFSFWVRS</sequence>
<gene>
    <name evidence="2" type="ORF">Nepgr_017795</name>
</gene>
<dbReference type="AlphaFoldDB" id="A0AAD3SSB5"/>
<feature type="compositionally biased region" description="Basic and acidic residues" evidence="1">
    <location>
        <begin position="80"/>
        <end position="90"/>
    </location>
</feature>
<dbReference type="Proteomes" id="UP001279734">
    <property type="component" value="Unassembled WGS sequence"/>
</dbReference>
<keyword evidence="3" id="KW-1185">Reference proteome</keyword>
<evidence type="ECO:0000256" key="1">
    <source>
        <dbReference type="SAM" id="MobiDB-lite"/>
    </source>
</evidence>
<accession>A0AAD3SSB5</accession>